<sequence length="59" mass="6435">MFNIKSRLLAVRRGEEGSISVEYALVMVVCVMLAGLLLAIVTSDDMRAHLTALVMRNVG</sequence>
<evidence type="ECO:0008006" key="4">
    <source>
        <dbReference type="Google" id="ProtNLM"/>
    </source>
</evidence>
<reference evidence="3" key="1">
    <citation type="journal article" date="2019" name="Int. J. Syst. Evol. Microbiol.">
        <title>The Global Catalogue of Microorganisms (GCM) 10K type strain sequencing project: providing services to taxonomists for standard genome sequencing and annotation.</title>
        <authorList>
            <consortium name="The Broad Institute Genomics Platform"/>
            <consortium name="The Broad Institute Genome Sequencing Center for Infectious Disease"/>
            <person name="Wu L."/>
            <person name="Ma J."/>
        </authorList>
    </citation>
    <scope>NUCLEOTIDE SEQUENCE [LARGE SCALE GENOMIC DNA]</scope>
    <source>
        <strain evidence="3">JCM 3272</strain>
    </source>
</reference>
<dbReference type="Proteomes" id="UP001501444">
    <property type="component" value="Unassembled WGS sequence"/>
</dbReference>
<evidence type="ECO:0000256" key="1">
    <source>
        <dbReference type="SAM" id="Phobius"/>
    </source>
</evidence>
<evidence type="ECO:0000313" key="3">
    <source>
        <dbReference type="Proteomes" id="UP001501444"/>
    </source>
</evidence>
<proteinExistence type="predicted"/>
<dbReference type="EMBL" id="BAAARV010000100">
    <property type="protein sequence ID" value="GAA2385906.1"/>
    <property type="molecule type" value="Genomic_DNA"/>
</dbReference>
<accession>A0ABP5URK3</accession>
<feature type="transmembrane region" description="Helical" evidence="1">
    <location>
        <begin position="21"/>
        <end position="41"/>
    </location>
</feature>
<comment type="caution">
    <text evidence="2">The sequence shown here is derived from an EMBL/GenBank/DDBJ whole genome shotgun (WGS) entry which is preliminary data.</text>
</comment>
<evidence type="ECO:0000313" key="2">
    <source>
        <dbReference type="EMBL" id="GAA2385906.1"/>
    </source>
</evidence>
<dbReference type="RefSeq" id="WP_344619409.1">
    <property type="nucleotide sequence ID" value="NZ_BAAARV010000100.1"/>
</dbReference>
<protein>
    <recommendedName>
        <fullName evidence="4">Flp family type IVb pilin</fullName>
    </recommendedName>
</protein>
<keyword evidence="1" id="KW-0472">Membrane</keyword>
<keyword evidence="1" id="KW-0812">Transmembrane</keyword>
<organism evidence="2 3">
    <name type="scientific">Dactylosporangium salmoneum</name>
    <dbReference type="NCBI Taxonomy" id="53361"/>
    <lineage>
        <taxon>Bacteria</taxon>
        <taxon>Bacillati</taxon>
        <taxon>Actinomycetota</taxon>
        <taxon>Actinomycetes</taxon>
        <taxon>Micromonosporales</taxon>
        <taxon>Micromonosporaceae</taxon>
        <taxon>Dactylosporangium</taxon>
    </lineage>
</organism>
<name>A0ABP5URK3_9ACTN</name>
<dbReference type="InterPro" id="IPR025338">
    <property type="entry name" value="DUF4244"/>
</dbReference>
<keyword evidence="3" id="KW-1185">Reference proteome</keyword>
<dbReference type="Pfam" id="PF14029">
    <property type="entry name" value="DUF4244"/>
    <property type="match status" value="1"/>
</dbReference>
<gene>
    <name evidence="2" type="ORF">GCM10010170_095980</name>
</gene>
<keyword evidence="1" id="KW-1133">Transmembrane helix</keyword>